<dbReference type="RefSeq" id="WP_183694681.1">
    <property type="nucleotide sequence ID" value="NZ_JACICA010000002.1"/>
</dbReference>
<comment type="catalytic activity">
    <reaction evidence="1">
        <text>AMP + H2O = D-ribose 5-phosphate + adenine</text>
        <dbReference type="Rhea" id="RHEA:20129"/>
        <dbReference type="ChEBI" id="CHEBI:15377"/>
        <dbReference type="ChEBI" id="CHEBI:16708"/>
        <dbReference type="ChEBI" id="CHEBI:78346"/>
        <dbReference type="ChEBI" id="CHEBI:456215"/>
        <dbReference type="EC" id="3.2.2.4"/>
    </reaction>
</comment>
<evidence type="ECO:0000256" key="1">
    <source>
        <dbReference type="ARBA" id="ARBA00000274"/>
    </source>
</evidence>
<dbReference type="PANTHER" id="PTHR31223:SF70">
    <property type="entry name" value="LOG FAMILY PROTEIN YJL055W"/>
    <property type="match status" value="1"/>
</dbReference>
<dbReference type="PANTHER" id="PTHR31223">
    <property type="entry name" value="LOG FAMILY PROTEIN YJL055W"/>
    <property type="match status" value="1"/>
</dbReference>
<evidence type="ECO:0000256" key="2">
    <source>
        <dbReference type="ARBA" id="ARBA00006763"/>
    </source>
</evidence>
<evidence type="ECO:0000313" key="5">
    <source>
        <dbReference type="Proteomes" id="UP000541425"/>
    </source>
</evidence>
<reference evidence="4 5" key="1">
    <citation type="submission" date="2020-08" db="EMBL/GenBank/DDBJ databases">
        <title>Genomic Encyclopedia of Type Strains, Phase IV (KMG-IV): sequencing the most valuable type-strain genomes for metagenomic binning, comparative biology and taxonomic classification.</title>
        <authorList>
            <person name="Goeker M."/>
        </authorList>
    </citation>
    <scope>NUCLEOTIDE SEQUENCE [LARGE SCALE GENOMIC DNA]</scope>
    <source>
        <strain evidence="4 5">DSM 22548</strain>
    </source>
</reference>
<dbReference type="GO" id="GO:0009691">
    <property type="term" value="P:cytokinin biosynthetic process"/>
    <property type="evidence" value="ECO:0007669"/>
    <property type="project" value="UniProtKB-UniRule"/>
</dbReference>
<accession>A0A7W5ULX9</accession>
<name>A0A7W5ULX9_9BACT</name>
<protein>
    <recommendedName>
        <fullName evidence="3">Cytokinin riboside 5'-monophosphate phosphoribohydrolase</fullName>
        <ecNumber evidence="3">3.2.2.n1</ecNumber>
    </recommendedName>
</protein>
<dbReference type="Gene3D" id="3.40.50.450">
    <property type="match status" value="1"/>
</dbReference>
<dbReference type="NCBIfam" id="TIGR00730">
    <property type="entry name" value="Rossman fold protein, TIGR00730 family"/>
    <property type="match status" value="1"/>
</dbReference>
<dbReference type="GO" id="GO:0008714">
    <property type="term" value="F:AMP nucleosidase activity"/>
    <property type="evidence" value="ECO:0007669"/>
    <property type="project" value="UniProtKB-EC"/>
</dbReference>
<dbReference type="InterPro" id="IPR005269">
    <property type="entry name" value="LOG"/>
</dbReference>
<comment type="similarity">
    <text evidence="2 3">Belongs to the LOG family.</text>
</comment>
<comment type="caution">
    <text evidence="4">The sequence shown here is derived from an EMBL/GenBank/DDBJ whole genome shotgun (WGS) entry which is preliminary data.</text>
</comment>
<organism evidence="4 5">
    <name type="scientific">Alloprevotella rava</name>
    <dbReference type="NCBI Taxonomy" id="671218"/>
    <lineage>
        <taxon>Bacteria</taxon>
        <taxon>Pseudomonadati</taxon>
        <taxon>Bacteroidota</taxon>
        <taxon>Bacteroidia</taxon>
        <taxon>Bacteroidales</taxon>
        <taxon>Prevotellaceae</taxon>
        <taxon>Alloprevotella</taxon>
    </lineage>
</organism>
<dbReference type="GO" id="GO:0005829">
    <property type="term" value="C:cytosol"/>
    <property type="evidence" value="ECO:0007669"/>
    <property type="project" value="TreeGrafter"/>
</dbReference>
<dbReference type="Proteomes" id="UP000541425">
    <property type="component" value="Unassembled WGS sequence"/>
</dbReference>
<dbReference type="EMBL" id="JACICA010000002">
    <property type="protein sequence ID" value="MBB3702137.1"/>
    <property type="molecule type" value="Genomic_DNA"/>
</dbReference>
<evidence type="ECO:0000256" key="3">
    <source>
        <dbReference type="RuleBase" id="RU363015"/>
    </source>
</evidence>
<dbReference type="InterPro" id="IPR031100">
    <property type="entry name" value="LOG_fam"/>
</dbReference>
<dbReference type="AlphaFoldDB" id="A0A7W5ULX9"/>
<dbReference type="SUPFAM" id="SSF102405">
    <property type="entry name" value="MCP/YpsA-like"/>
    <property type="match status" value="1"/>
</dbReference>
<keyword evidence="3" id="KW-0203">Cytokinin biosynthesis</keyword>
<evidence type="ECO:0000313" key="4">
    <source>
        <dbReference type="EMBL" id="MBB3702137.1"/>
    </source>
</evidence>
<keyword evidence="3" id="KW-0378">Hydrolase</keyword>
<gene>
    <name evidence="4" type="ORF">FHS60_000590</name>
</gene>
<dbReference type="Pfam" id="PF03641">
    <property type="entry name" value="Lysine_decarbox"/>
    <property type="match status" value="1"/>
</dbReference>
<dbReference type="EC" id="3.2.2.n1" evidence="3"/>
<sequence>MKITVYGASSGQVKDIYVETARQLGTIMARRGHALVNGAGRMGLMAASAEACMEAGGQAIGVIPQFMIEQSWQHKGMSQLIVTRDMHERKERMAELSDACVALPGGVGTLEELLEIITWKQLGLYLKPIIVLNVDGCFSPLLEQLQRAVDERFMRPFHAQLWQVAETAEEAVSLCETTPEWDKNLQKFAAL</sequence>
<proteinExistence type="inferred from homology"/>